<sequence length="1403" mass="151588">MTNRQDEAGQESSAPPPPPPPPDRAPPARPQTASSTTGAAELPAPDAPGGPPPPTSNTETAMHHEGESERPQIKPEASSYPGSYRPGDANRPTPISGASQHYGFNTGQIDTSAAGNEPPADHPPPAYSELPGQIHDDSSEMGGTNAIVADDGRVNIRINQKSRRLSQIFGPQIQRQITQVQREEALPPPYVPESLGGVPGQEPPPRLNVVIHVVGSRGDVQPFVALGKVLKETYGHRVRLATHPTFQKFVTENGLEFFSIGGDPAELMAFMVKNPGLMPGFDTLRSGDVGKRRKGIAEILRGTWRSCIESGDGLGVDPLKQSVEEWMGVEEALPDDLKKPFVADAIIANPPSFGHIHCAEKLGIPLHMMFTMPWSPTQQFPHPLANIQSSNADPSISNYISYTLVEMLTWQGLGDLINQFRKNSLGLDPISMIWAPGMLHRMKIPYTYCWSPALIPKPKDWAANISIAGFYFLSLASSYTPAQDLADFLNAGEPPVYIGFGSIVVDDPNAMTTLIFEAVKKTGRRALVSKGWGGLGADELGIPEGVFMLGNCPHDWLFERVAAVVHHGGAGTTAAGIAAGRPTVVVPFFGDQPFWGAMTAKAGAGPMPIPYKDLTADKLADAINEALKPESLERAKELATKISKEQGSQQGAQCFHQMLRTDELRCSVRPAQPAVWRVRRTQVRLSAMAATVLAQEGELNFSELKLYRPREYETDEGPWDPISGGATAIIGTASTMMMGIADFPIETLKLLGIHPDAKGKGKDKAKDTASSSGDTARTGRPRESRSTTNTSVTSLSSTVPGADTPPTPSTDRVAGSRASSDLPQIGSPISPGTPTHRSTFMAQAFADSPQMSRSPSRDRHCRIAEHIPHRRSSSISQAELRSNSGTYDPSTASFSNRMNGMNAEAAIGTGKGLGRIVGAGLQSPMDFSLNVAKGFHNVPKLYGGDVRQVDKVTDFQSGVRTAFKELGLGMYDSITGLATDPYKGAKKEGGIGFIKGVGRGIAGVPLKFMGGIFAFPGYAMKGLYQEALKNKGANVQNYIIAARISQGYDESNALSPNERADIVTRWKCIKGNVKKKKNVGEEQIELVHKFMQQKKAKRHDAMGRWNHRFKRPEARPAFPPNMSNGSSYEELPASSTPGATNAGTTRNLPPLGHASTFPRTHTASSSHSTLPLSQTTTMSEDEAEREALESALAASMSESTPAHRSSEEEDEHLAAAIRASVTEFQRPQGDQANDEASLQRAITASLEEASKHGASEEDQKILEEVLRKSTLETQHARAHDSDNEWDSDADTEEDEEFQRIIAESKELAHLQQQHPADYSTHTEGQESGVVGGEGGDDEEDFKKALEASEKAERERQAELEKQKSEEEIVMEYVKKQSLAEEEHRRRIQQGRVGGESSSSGAGN</sequence>
<dbReference type="InterPro" id="IPR003903">
    <property type="entry name" value="UIM_dom"/>
</dbReference>
<evidence type="ECO:0000256" key="2">
    <source>
        <dbReference type="SAM" id="MobiDB-lite"/>
    </source>
</evidence>
<feature type="compositionally biased region" description="Polar residues" evidence="2">
    <location>
        <begin position="1310"/>
        <end position="1322"/>
    </location>
</feature>
<dbReference type="SMART" id="SM00726">
    <property type="entry name" value="UIM"/>
    <property type="match status" value="6"/>
</dbReference>
<dbReference type="Proteomes" id="UP000700596">
    <property type="component" value="Unassembled WGS sequence"/>
</dbReference>
<feature type="region of interest" description="Disordered" evidence="2">
    <location>
        <begin position="1272"/>
        <end position="1363"/>
    </location>
</feature>
<feature type="compositionally biased region" description="Acidic residues" evidence="2">
    <location>
        <begin position="1283"/>
        <end position="1296"/>
    </location>
</feature>
<feature type="region of interest" description="Disordered" evidence="2">
    <location>
        <begin position="1110"/>
        <end position="1212"/>
    </location>
</feature>
<evidence type="ECO:0000313" key="5">
    <source>
        <dbReference type="EMBL" id="KAH7112521.1"/>
    </source>
</evidence>
<accession>A0A9P9D4H4</accession>
<dbReference type="PROSITE" id="PS50330">
    <property type="entry name" value="UIM"/>
    <property type="match status" value="1"/>
</dbReference>
<dbReference type="Gene3D" id="3.40.50.2000">
    <property type="entry name" value="Glycogen Phosphorylase B"/>
    <property type="match status" value="2"/>
</dbReference>
<dbReference type="InterPro" id="IPR050426">
    <property type="entry name" value="Glycosyltransferase_28"/>
</dbReference>
<feature type="region of interest" description="Disordered" evidence="2">
    <location>
        <begin position="756"/>
        <end position="837"/>
    </location>
</feature>
<feature type="compositionally biased region" description="Low complexity" evidence="2">
    <location>
        <begin position="786"/>
        <end position="798"/>
    </location>
</feature>
<comment type="caution">
    <text evidence="5">The sequence shown here is derived from an EMBL/GenBank/DDBJ whole genome shotgun (WGS) entry which is preliminary data.</text>
</comment>
<feature type="compositionally biased region" description="Polar residues" evidence="2">
    <location>
        <begin position="1157"/>
        <end position="1177"/>
    </location>
</feature>
<feature type="compositionally biased region" description="Low complexity" evidence="2">
    <location>
        <begin position="1189"/>
        <end position="1199"/>
    </location>
</feature>
<organism evidence="5 6">
    <name type="scientific">Dendryphion nanum</name>
    <dbReference type="NCBI Taxonomy" id="256645"/>
    <lineage>
        <taxon>Eukaryota</taxon>
        <taxon>Fungi</taxon>
        <taxon>Dikarya</taxon>
        <taxon>Ascomycota</taxon>
        <taxon>Pezizomycotina</taxon>
        <taxon>Dothideomycetes</taxon>
        <taxon>Pleosporomycetidae</taxon>
        <taxon>Pleosporales</taxon>
        <taxon>Torulaceae</taxon>
        <taxon>Dendryphion</taxon>
    </lineage>
</organism>
<feature type="compositionally biased region" description="Basic and acidic residues" evidence="2">
    <location>
        <begin position="756"/>
        <end position="767"/>
    </location>
</feature>
<feature type="region of interest" description="Disordered" evidence="2">
    <location>
        <begin position="1248"/>
        <end position="1267"/>
    </location>
</feature>
<feature type="region of interest" description="Disordered" evidence="2">
    <location>
        <begin position="1375"/>
        <end position="1403"/>
    </location>
</feature>
<gene>
    <name evidence="5" type="ORF">B0J11DRAFT_542546</name>
</gene>
<name>A0A9P9D4H4_9PLEO</name>
<protein>
    <recommendedName>
        <fullName evidence="7">Glycosyltransferase family 28 N-terminal domain-containing protein</fullName>
    </recommendedName>
</protein>
<evidence type="ECO:0008006" key="7">
    <source>
        <dbReference type="Google" id="ProtNLM"/>
    </source>
</evidence>
<dbReference type="CDD" id="cd03784">
    <property type="entry name" value="GT1_Gtf-like"/>
    <property type="match status" value="1"/>
</dbReference>
<feature type="compositionally biased region" description="Pro residues" evidence="2">
    <location>
        <begin position="45"/>
        <end position="55"/>
    </location>
</feature>
<dbReference type="SUPFAM" id="SSF53756">
    <property type="entry name" value="UDP-Glycosyltransferase/glycogen phosphorylase"/>
    <property type="match status" value="1"/>
</dbReference>
<evidence type="ECO:0000256" key="1">
    <source>
        <dbReference type="ARBA" id="ARBA00022679"/>
    </source>
</evidence>
<feature type="domain" description="Erythromycin biosynthesis protein CIII-like C-terminal" evidence="4">
    <location>
        <begin position="541"/>
        <end position="637"/>
    </location>
</feature>
<keyword evidence="6" id="KW-1185">Reference proteome</keyword>
<dbReference type="PANTHER" id="PTHR48050">
    <property type="entry name" value="STEROL 3-BETA-GLUCOSYLTRANSFERASE"/>
    <property type="match status" value="1"/>
</dbReference>
<feature type="compositionally biased region" description="Pro residues" evidence="2">
    <location>
        <begin position="14"/>
        <end position="29"/>
    </location>
</feature>
<feature type="compositionally biased region" description="Polar residues" evidence="2">
    <location>
        <begin position="1121"/>
        <end position="1147"/>
    </location>
</feature>
<reference evidence="5" key="1">
    <citation type="journal article" date="2021" name="Nat. Commun.">
        <title>Genetic determinants of endophytism in the Arabidopsis root mycobiome.</title>
        <authorList>
            <person name="Mesny F."/>
            <person name="Miyauchi S."/>
            <person name="Thiergart T."/>
            <person name="Pickel B."/>
            <person name="Atanasova L."/>
            <person name="Karlsson M."/>
            <person name="Huettel B."/>
            <person name="Barry K.W."/>
            <person name="Haridas S."/>
            <person name="Chen C."/>
            <person name="Bauer D."/>
            <person name="Andreopoulos W."/>
            <person name="Pangilinan J."/>
            <person name="LaButti K."/>
            <person name="Riley R."/>
            <person name="Lipzen A."/>
            <person name="Clum A."/>
            <person name="Drula E."/>
            <person name="Henrissat B."/>
            <person name="Kohler A."/>
            <person name="Grigoriev I.V."/>
            <person name="Martin F.M."/>
            <person name="Hacquard S."/>
        </authorList>
    </citation>
    <scope>NUCLEOTIDE SEQUENCE</scope>
    <source>
        <strain evidence="5">MPI-CAGE-CH-0243</strain>
    </source>
</reference>
<feature type="region of interest" description="Disordered" evidence="2">
    <location>
        <begin position="869"/>
        <end position="895"/>
    </location>
</feature>
<dbReference type="FunFam" id="3.40.50.2000:FF:000009">
    <property type="entry name" value="Sterol 3-beta-glucosyltransferase UGT80A2"/>
    <property type="match status" value="1"/>
</dbReference>
<feature type="compositionally biased region" description="Polar residues" evidence="2">
    <location>
        <begin position="873"/>
        <end position="895"/>
    </location>
</feature>
<feature type="compositionally biased region" description="Basic and acidic residues" evidence="2">
    <location>
        <begin position="1340"/>
        <end position="1363"/>
    </location>
</feature>
<feature type="domain" description="Glycosyltransferase family 28 N-terminal" evidence="3">
    <location>
        <begin position="209"/>
        <end position="267"/>
    </location>
</feature>
<dbReference type="InterPro" id="IPR004276">
    <property type="entry name" value="GlycoTrans_28_N"/>
</dbReference>
<dbReference type="FunFam" id="3.40.50.2000:FF:000100">
    <property type="entry name" value="Glycosyltransferase family 1 protein"/>
    <property type="match status" value="1"/>
</dbReference>
<dbReference type="OrthoDB" id="5835829at2759"/>
<feature type="region of interest" description="Disordered" evidence="2">
    <location>
        <begin position="1"/>
        <end position="146"/>
    </location>
</feature>
<evidence type="ECO:0000259" key="4">
    <source>
        <dbReference type="Pfam" id="PF06722"/>
    </source>
</evidence>
<dbReference type="Pfam" id="PF03033">
    <property type="entry name" value="Glyco_transf_28"/>
    <property type="match status" value="1"/>
</dbReference>
<keyword evidence="1" id="KW-0808">Transferase</keyword>
<evidence type="ECO:0000313" key="6">
    <source>
        <dbReference type="Proteomes" id="UP000700596"/>
    </source>
</evidence>
<dbReference type="EMBL" id="JAGMWT010000021">
    <property type="protein sequence ID" value="KAH7112521.1"/>
    <property type="molecule type" value="Genomic_DNA"/>
</dbReference>
<evidence type="ECO:0000259" key="3">
    <source>
        <dbReference type="Pfam" id="PF03033"/>
    </source>
</evidence>
<proteinExistence type="predicted"/>
<feature type="compositionally biased region" description="Basic and acidic residues" evidence="2">
    <location>
        <begin position="1375"/>
        <end position="1384"/>
    </location>
</feature>
<feature type="compositionally biased region" description="Basic and acidic residues" evidence="2">
    <location>
        <begin position="61"/>
        <end position="73"/>
    </location>
</feature>
<feature type="compositionally biased region" description="Basic and acidic residues" evidence="2">
    <location>
        <begin position="1272"/>
        <end position="1282"/>
    </location>
</feature>
<dbReference type="GO" id="GO:0016906">
    <property type="term" value="F:sterol 3-beta-glucosyltransferase activity"/>
    <property type="evidence" value="ECO:0007669"/>
    <property type="project" value="UniProtKB-ARBA"/>
</dbReference>
<dbReference type="Pfam" id="PF06722">
    <property type="entry name" value="EryCIII-like_C"/>
    <property type="match status" value="1"/>
</dbReference>
<dbReference type="InterPro" id="IPR010610">
    <property type="entry name" value="EryCIII-like_C"/>
</dbReference>
<dbReference type="PANTHER" id="PTHR48050:SF13">
    <property type="entry name" value="STEROL 3-BETA-GLUCOSYLTRANSFERASE UGT80A2"/>
    <property type="match status" value="1"/>
</dbReference>
<feature type="compositionally biased region" description="Polar residues" evidence="2">
    <location>
        <begin position="96"/>
        <end position="114"/>
    </location>
</feature>
<dbReference type="GO" id="GO:0005975">
    <property type="term" value="P:carbohydrate metabolic process"/>
    <property type="evidence" value="ECO:0007669"/>
    <property type="project" value="InterPro"/>
</dbReference>
<dbReference type="InterPro" id="IPR002213">
    <property type="entry name" value="UDP_glucos_trans"/>
</dbReference>